<dbReference type="Pfam" id="PF03165">
    <property type="entry name" value="MH1"/>
    <property type="match status" value="1"/>
</dbReference>
<dbReference type="GO" id="GO:0060395">
    <property type="term" value="P:SMAD protein signal transduction"/>
    <property type="evidence" value="ECO:0007669"/>
    <property type="project" value="TreeGrafter"/>
</dbReference>
<evidence type="ECO:0000259" key="12">
    <source>
        <dbReference type="PROSITE" id="PS51075"/>
    </source>
</evidence>
<keyword evidence="10" id="KW-0539">Nucleus</keyword>
<feature type="compositionally biased region" description="Polar residues" evidence="11">
    <location>
        <begin position="83"/>
        <end position="99"/>
    </location>
</feature>
<organism evidence="13 14">
    <name type="scientific">Brachionus calyciflorus</name>
    <dbReference type="NCBI Taxonomy" id="104777"/>
    <lineage>
        <taxon>Eukaryota</taxon>
        <taxon>Metazoa</taxon>
        <taxon>Spiralia</taxon>
        <taxon>Gnathifera</taxon>
        <taxon>Rotifera</taxon>
        <taxon>Eurotatoria</taxon>
        <taxon>Monogononta</taxon>
        <taxon>Pseudotrocha</taxon>
        <taxon>Ploima</taxon>
        <taxon>Brachionidae</taxon>
        <taxon>Brachionus</taxon>
    </lineage>
</organism>
<feature type="region of interest" description="Disordered" evidence="11">
    <location>
        <begin position="50"/>
        <end position="99"/>
    </location>
</feature>
<evidence type="ECO:0000256" key="9">
    <source>
        <dbReference type="ARBA" id="ARBA00023163"/>
    </source>
</evidence>
<evidence type="ECO:0000256" key="6">
    <source>
        <dbReference type="ARBA" id="ARBA00022833"/>
    </source>
</evidence>
<dbReference type="GO" id="GO:0070411">
    <property type="term" value="F:I-SMAD binding"/>
    <property type="evidence" value="ECO:0007669"/>
    <property type="project" value="TreeGrafter"/>
</dbReference>
<dbReference type="GO" id="GO:0030509">
    <property type="term" value="P:BMP signaling pathway"/>
    <property type="evidence" value="ECO:0007669"/>
    <property type="project" value="TreeGrafter"/>
</dbReference>
<evidence type="ECO:0000256" key="8">
    <source>
        <dbReference type="ARBA" id="ARBA00023125"/>
    </source>
</evidence>
<evidence type="ECO:0000256" key="2">
    <source>
        <dbReference type="ARBA" id="ARBA00004496"/>
    </source>
</evidence>
<feature type="region of interest" description="Disordered" evidence="11">
    <location>
        <begin position="354"/>
        <end position="382"/>
    </location>
</feature>
<evidence type="ECO:0000256" key="3">
    <source>
        <dbReference type="ARBA" id="ARBA00005545"/>
    </source>
</evidence>
<feature type="region of interest" description="Disordered" evidence="11">
    <location>
        <begin position="250"/>
        <end position="274"/>
    </location>
</feature>
<accession>A0A814F8W6</accession>
<dbReference type="InterPro" id="IPR013019">
    <property type="entry name" value="MAD_homology_MH1"/>
</dbReference>
<dbReference type="GO" id="GO:0000981">
    <property type="term" value="F:DNA-binding transcription factor activity, RNA polymerase II-specific"/>
    <property type="evidence" value="ECO:0007669"/>
    <property type="project" value="TreeGrafter"/>
</dbReference>
<keyword evidence="7" id="KW-0805">Transcription regulation</keyword>
<feature type="compositionally biased region" description="Polar residues" evidence="11">
    <location>
        <begin position="439"/>
        <end position="456"/>
    </location>
</feature>
<feature type="domain" description="MH1" evidence="12">
    <location>
        <begin position="111"/>
        <end position="235"/>
    </location>
</feature>
<feature type="region of interest" description="Disordered" evidence="11">
    <location>
        <begin position="1"/>
        <end position="38"/>
    </location>
</feature>
<evidence type="ECO:0000256" key="10">
    <source>
        <dbReference type="ARBA" id="ARBA00023242"/>
    </source>
</evidence>
<dbReference type="GO" id="GO:0030154">
    <property type="term" value="P:cell differentiation"/>
    <property type="evidence" value="ECO:0007669"/>
    <property type="project" value="TreeGrafter"/>
</dbReference>
<evidence type="ECO:0000256" key="1">
    <source>
        <dbReference type="ARBA" id="ARBA00004123"/>
    </source>
</evidence>
<dbReference type="PROSITE" id="PS51075">
    <property type="entry name" value="MH1"/>
    <property type="match status" value="1"/>
</dbReference>
<evidence type="ECO:0000256" key="4">
    <source>
        <dbReference type="ARBA" id="ARBA00022490"/>
    </source>
</evidence>
<dbReference type="SMART" id="SM00523">
    <property type="entry name" value="DWA"/>
    <property type="match status" value="1"/>
</dbReference>
<keyword evidence="6" id="KW-0862">Zinc</keyword>
<feature type="compositionally biased region" description="Polar residues" evidence="11">
    <location>
        <begin position="250"/>
        <end position="264"/>
    </location>
</feature>
<dbReference type="InterPro" id="IPR036578">
    <property type="entry name" value="SMAD_MH1_sf"/>
</dbReference>
<dbReference type="GO" id="GO:0005737">
    <property type="term" value="C:cytoplasm"/>
    <property type="evidence" value="ECO:0007669"/>
    <property type="project" value="UniProtKB-SubCell"/>
</dbReference>
<protein>
    <recommendedName>
        <fullName evidence="12">MH1 domain-containing protein</fullName>
    </recommendedName>
</protein>
<keyword evidence="14" id="KW-1185">Reference proteome</keyword>
<feature type="compositionally biased region" description="Basic residues" evidence="11">
    <location>
        <begin position="18"/>
        <end position="38"/>
    </location>
</feature>
<dbReference type="CDD" id="cd10492">
    <property type="entry name" value="MH1_SMAD_4"/>
    <property type="match status" value="1"/>
</dbReference>
<dbReference type="InterPro" id="IPR003619">
    <property type="entry name" value="MAD_homology1_Dwarfin-type"/>
</dbReference>
<comment type="similarity">
    <text evidence="3">Belongs to the dwarfin/SMAD family.</text>
</comment>
<evidence type="ECO:0000256" key="11">
    <source>
        <dbReference type="SAM" id="MobiDB-lite"/>
    </source>
</evidence>
<dbReference type="AlphaFoldDB" id="A0A814F8W6"/>
<evidence type="ECO:0000313" key="14">
    <source>
        <dbReference type="Proteomes" id="UP000663879"/>
    </source>
</evidence>
<keyword evidence="8" id="KW-0238">DNA-binding</keyword>
<dbReference type="FunFam" id="3.90.520.10:FF:000002">
    <property type="entry name" value="Mothers against decapentaplegic homolog"/>
    <property type="match status" value="1"/>
</dbReference>
<feature type="non-terminal residue" evidence="13">
    <location>
        <position position="456"/>
    </location>
</feature>
<evidence type="ECO:0000256" key="7">
    <source>
        <dbReference type="ARBA" id="ARBA00023015"/>
    </source>
</evidence>
<dbReference type="PANTHER" id="PTHR13703">
    <property type="entry name" value="SMAD"/>
    <property type="match status" value="1"/>
</dbReference>
<feature type="compositionally biased region" description="Low complexity" evidence="11">
    <location>
        <begin position="426"/>
        <end position="438"/>
    </location>
</feature>
<dbReference type="PANTHER" id="PTHR13703:SF45">
    <property type="entry name" value="MOTHERS AGAINST DECAPENTAPLEGIC HOMOLOG"/>
    <property type="match status" value="1"/>
</dbReference>
<gene>
    <name evidence="13" type="ORF">OXX778_LOCUS15202</name>
</gene>
<name>A0A814F8W6_9BILA</name>
<dbReference type="Gene3D" id="3.90.520.10">
    <property type="entry name" value="SMAD MH1 domain"/>
    <property type="match status" value="1"/>
</dbReference>
<dbReference type="InterPro" id="IPR013790">
    <property type="entry name" value="Dwarfin"/>
</dbReference>
<comment type="subcellular location">
    <subcellularLocation>
        <location evidence="2">Cytoplasm</location>
    </subcellularLocation>
    <subcellularLocation>
        <location evidence="1">Nucleus</location>
    </subcellularLocation>
</comment>
<keyword evidence="5" id="KW-0479">Metal-binding</keyword>
<proteinExistence type="inferred from homology"/>
<feature type="region of interest" description="Disordered" evidence="11">
    <location>
        <begin position="426"/>
        <end position="456"/>
    </location>
</feature>
<dbReference type="OrthoDB" id="5794312at2759"/>
<keyword evidence="4" id="KW-0963">Cytoplasm</keyword>
<dbReference type="EMBL" id="CAJNOC010003301">
    <property type="protein sequence ID" value="CAF0976665.1"/>
    <property type="molecule type" value="Genomic_DNA"/>
</dbReference>
<feature type="compositionally biased region" description="Low complexity" evidence="11">
    <location>
        <begin position="50"/>
        <end position="77"/>
    </location>
</feature>
<dbReference type="Proteomes" id="UP000663879">
    <property type="component" value="Unassembled WGS sequence"/>
</dbReference>
<dbReference type="GO" id="GO:0009653">
    <property type="term" value="P:anatomical structure morphogenesis"/>
    <property type="evidence" value="ECO:0007669"/>
    <property type="project" value="TreeGrafter"/>
</dbReference>
<evidence type="ECO:0000256" key="5">
    <source>
        <dbReference type="ARBA" id="ARBA00022723"/>
    </source>
</evidence>
<dbReference type="GO" id="GO:0071144">
    <property type="term" value="C:heteromeric SMAD protein complex"/>
    <property type="evidence" value="ECO:0007669"/>
    <property type="project" value="TreeGrafter"/>
</dbReference>
<dbReference type="GO" id="GO:0000978">
    <property type="term" value="F:RNA polymerase II cis-regulatory region sequence-specific DNA binding"/>
    <property type="evidence" value="ECO:0007669"/>
    <property type="project" value="TreeGrafter"/>
</dbReference>
<evidence type="ECO:0000313" key="13">
    <source>
        <dbReference type="EMBL" id="CAF0976665.1"/>
    </source>
</evidence>
<reference evidence="13" key="1">
    <citation type="submission" date="2021-02" db="EMBL/GenBank/DDBJ databases">
        <authorList>
            <person name="Nowell W R."/>
        </authorList>
    </citation>
    <scope>NUCLEOTIDE SEQUENCE</scope>
    <source>
        <strain evidence="13">Ploen Becks lab</strain>
    </source>
</reference>
<sequence>MSSSTSNSGPNPPQSSTPHHHHHHQIHHLHHQQQHHHQQTINNILNQVAYNNNNNTNNNLSVNTQSLSNYNSQSSNSVMPSPAGQNSSSMTLNSSTPVSTERFSSSETWTSVVHSLMCHLQSSDNEQFAKRAIESLAKKLKDKPDEMDALMTAVQKKGTIPTKCITIPRTLDGRLQVAGRKGFPHVIYARLWRWPDLHKNELKHLPNCLYPFDLKLDNVCVNPYHYQRVISPGFDLTGLTLTNRSFNNSFMSHGSNQANNSQISPKLEPTNEMNPPIKLEPISQPIQATSSQSLHNNIIQASTPSAPPSGACTPASTNSVNIQSQISNNNNSNNTQPYPSQLALGNIFLQSQQTNGSTHQFYPPQMPHPGQSVPNGNSSLINNNINIHNQLLNSNPVLFNSPSNDSNIRPNPTELQIANILSSASNSSLTSVNQSQTTRRLTQDWQGSFPSPYSNS</sequence>
<dbReference type="SUPFAM" id="SSF56366">
    <property type="entry name" value="SMAD MH1 domain"/>
    <property type="match status" value="1"/>
</dbReference>
<dbReference type="GO" id="GO:0046872">
    <property type="term" value="F:metal ion binding"/>
    <property type="evidence" value="ECO:0007669"/>
    <property type="project" value="UniProtKB-KW"/>
</dbReference>
<keyword evidence="9" id="KW-0804">Transcription</keyword>
<comment type="caution">
    <text evidence="13">The sequence shown here is derived from an EMBL/GenBank/DDBJ whole genome shotgun (WGS) entry which is preliminary data.</text>
</comment>